<dbReference type="Proteomes" id="UP000615989">
    <property type="component" value="Unassembled WGS sequence"/>
</dbReference>
<accession>A0ABX1PNU0</accession>
<evidence type="ECO:0000256" key="1">
    <source>
        <dbReference type="SAM" id="Coils"/>
    </source>
</evidence>
<gene>
    <name evidence="2" type="ORF">GO606_16300</name>
</gene>
<dbReference type="EMBL" id="WTVG01000061">
    <property type="protein sequence ID" value="NMG26248.1"/>
    <property type="molecule type" value="Genomic_DNA"/>
</dbReference>
<sequence length="658" mass="70864">MPIYDENGNIIGLEPFNPIPQYTRPFNFNAEDIILGGWDSSQAYSSTAFNASMNFLGEIANISGQLTALPDINADVALASTTLTPIEIPAAPARPDGLEMNLPAPPTEPTLDVVASLDLGNAPELTAAAPDIDLSIAAPAPFAESLPAAPGLETVTLPEAVAFDMPVTPAMLPVEVPGVPALNLPVFDAAVPEFTVPAPDIGTFSFVEERYTSELLTSLRAMLQRWVDGAATGLDPDVERAIWNRARERENALTLRKTREVLRQFASRGFSQPPGALSIALSDAAQEAQNKDSELSREIMVKQAELEQSNRRFAFEQAWQVESGLISYASQIAQRAFEASKFALTIALEVFQAQVAQYDAQVKAFGVRAEAFRAQLQAELAHLEVFRAQIEGQKLIGELNAQLVETYKAQIEAAKARVDVYRTQVEAARVISEVNRTTIEAYAARIGAYESLVKAKAAEYDGYATRVKAEVSKVEVFKAQADAYRSQVEGFRSLVEAKAAEKNVELKIKQEAPIDLFKARTEAFRTQAGAEAERVRAVAGVHQAEVEAFSATVRAQAARADAEATIYRAESDVNVASAQVRIEAAKATIAKLTSQVEILSQNVRAGAQVAAQLAAAALSQFNYSSGTSVSESVSTSDSNVNTNSDSNSFNISIIKTID</sequence>
<keyword evidence="3" id="KW-1185">Reference proteome</keyword>
<keyword evidence="1" id="KW-0175">Coiled coil</keyword>
<organism evidence="2 3">
    <name type="scientific">Aromatoleum anaerobium</name>
    <dbReference type="NCBI Taxonomy" id="182180"/>
    <lineage>
        <taxon>Bacteria</taxon>
        <taxon>Pseudomonadati</taxon>
        <taxon>Pseudomonadota</taxon>
        <taxon>Betaproteobacteria</taxon>
        <taxon>Rhodocyclales</taxon>
        <taxon>Rhodocyclaceae</taxon>
        <taxon>Aromatoleum</taxon>
    </lineage>
</organism>
<feature type="coiled-coil region" evidence="1">
    <location>
        <begin position="575"/>
        <end position="602"/>
    </location>
</feature>
<reference evidence="2" key="1">
    <citation type="submission" date="2019-12" db="EMBL/GenBank/DDBJ databases">
        <title>Comparative genomics gives insights into the taxonomy of the Azoarcus-Aromatoleum group and reveals separate origins of nif in the plant-associated Azoarcus and non-plant-associated Aromatoleum sub-groups.</title>
        <authorList>
            <person name="Lafos M."/>
            <person name="Maluk M."/>
            <person name="Batista M."/>
            <person name="Junghare M."/>
            <person name="Carmona M."/>
            <person name="Faoro H."/>
            <person name="Cruz L.M."/>
            <person name="Battistoni F."/>
            <person name="De Souza E."/>
            <person name="Pedrosa F."/>
            <person name="Chen W.-M."/>
            <person name="Poole P.S."/>
            <person name="Dixon R.A."/>
            <person name="James E.K."/>
        </authorList>
    </citation>
    <scope>NUCLEOTIDE SEQUENCE</scope>
    <source>
        <strain evidence="2">LuFRes1</strain>
    </source>
</reference>
<evidence type="ECO:0000313" key="3">
    <source>
        <dbReference type="Proteomes" id="UP000615989"/>
    </source>
</evidence>
<comment type="caution">
    <text evidence="2">The sequence shown here is derived from an EMBL/GenBank/DDBJ whole genome shotgun (WGS) entry which is preliminary data.</text>
</comment>
<protein>
    <submittedName>
        <fullName evidence="2">Uncharacterized protein</fullName>
    </submittedName>
</protein>
<proteinExistence type="predicted"/>
<dbReference type="RefSeq" id="WP_169119576.1">
    <property type="nucleotide sequence ID" value="NZ_WTVG02000039.1"/>
</dbReference>
<name>A0ABX1PNU0_9RHOO</name>
<evidence type="ECO:0000313" key="2">
    <source>
        <dbReference type="EMBL" id="NMG26248.1"/>
    </source>
</evidence>